<feature type="domain" description="DSBA-like thioredoxin" evidence="1">
    <location>
        <begin position="3"/>
        <end position="210"/>
    </location>
</feature>
<dbReference type="SUPFAM" id="SSF48452">
    <property type="entry name" value="TPR-like"/>
    <property type="match status" value="1"/>
</dbReference>
<protein>
    <submittedName>
        <fullName evidence="2">DsbA family protein</fullName>
    </submittedName>
</protein>
<dbReference type="InterPro" id="IPR001853">
    <property type="entry name" value="DSBA-like_thioredoxin_dom"/>
</dbReference>
<dbReference type="Proteomes" id="UP001551675">
    <property type="component" value="Unassembled WGS sequence"/>
</dbReference>
<evidence type="ECO:0000313" key="2">
    <source>
        <dbReference type="EMBL" id="MEV0972239.1"/>
    </source>
</evidence>
<keyword evidence="3" id="KW-1185">Reference proteome</keyword>
<proteinExistence type="predicted"/>
<dbReference type="Pfam" id="PF14559">
    <property type="entry name" value="TPR_19"/>
    <property type="match status" value="1"/>
</dbReference>
<dbReference type="PANTHER" id="PTHR13887:SF41">
    <property type="entry name" value="THIOREDOXIN SUPERFAMILY PROTEIN"/>
    <property type="match status" value="1"/>
</dbReference>
<dbReference type="InterPro" id="IPR011990">
    <property type="entry name" value="TPR-like_helical_dom_sf"/>
</dbReference>
<reference evidence="2 3" key="1">
    <citation type="submission" date="2024-06" db="EMBL/GenBank/DDBJ databases">
        <title>The Natural Products Discovery Center: Release of the First 8490 Sequenced Strains for Exploring Actinobacteria Biosynthetic Diversity.</title>
        <authorList>
            <person name="Kalkreuter E."/>
            <person name="Kautsar S.A."/>
            <person name="Yang D."/>
            <person name="Bader C.D."/>
            <person name="Teijaro C.N."/>
            <person name="Fluegel L."/>
            <person name="Davis C.M."/>
            <person name="Simpson J.R."/>
            <person name="Lauterbach L."/>
            <person name="Steele A.D."/>
            <person name="Gui C."/>
            <person name="Meng S."/>
            <person name="Li G."/>
            <person name="Viehrig K."/>
            <person name="Ye F."/>
            <person name="Su P."/>
            <person name="Kiefer A.F."/>
            <person name="Nichols A."/>
            <person name="Cepeda A.J."/>
            <person name="Yan W."/>
            <person name="Fan B."/>
            <person name="Jiang Y."/>
            <person name="Adhikari A."/>
            <person name="Zheng C.-J."/>
            <person name="Schuster L."/>
            <person name="Cowan T.M."/>
            <person name="Smanski M.J."/>
            <person name="Chevrette M.G."/>
            <person name="De Carvalho L.P.S."/>
            <person name="Shen B."/>
        </authorList>
    </citation>
    <scope>NUCLEOTIDE SEQUENCE [LARGE SCALE GENOMIC DNA]</scope>
    <source>
        <strain evidence="2 3">NPDC050100</strain>
    </source>
</reference>
<dbReference type="EMBL" id="JBFALK010000015">
    <property type="protein sequence ID" value="MEV0972239.1"/>
    <property type="molecule type" value="Genomic_DNA"/>
</dbReference>
<name>A0ABV3GKW5_MICGL</name>
<dbReference type="Pfam" id="PF01323">
    <property type="entry name" value="DSBA"/>
    <property type="match status" value="1"/>
</dbReference>
<sequence>MRIEVWADVVCGWAYIGKRRLEAALADPAFDGVPVEVVWRPFRIDPTAPARAVPLEEAYGDPIVDTALRRCAPGLSPMENRARVSEIAAEEGLGPRWGAAWRADTHDAHRLLALAFERGDAARQNAVAERVMKAHFVEGRDISDREVLAAVAAEAGFADGAALLEAGAGEDVVRELLLTGKARGVATSPTIVVGDRALAGAQPAEVIREFLLKGGRRRELPEEVERLRYAESLLDQRDPFGALVLLRPLLDEHGDDRTVRMLAARAYFASAQLGRARPTLEWLVAKSPDDSYARHLLGRTLQRQGLAEEAAPHLTMAAVMTPEYA</sequence>
<organism evidence="2 3">
    <name type="scientific">Microtetraspora glauca</name>
    <dbReference type="NCBI Taxonomy" id="1996"/>
    <lineage>
        <taxon>Bacteria</taxon>
        <taxon>Bacillati</taxon>
        <taxon>Actinomycetota</taxon>
        <taxon>Actinomycetes</taxon>
        <taxon>Streptosporangiales</taxon>
        <taxon>Streptosporangiaceae</taxon>
        <taxon>Microtetraspora</taxon>
    </lineage>
</organism>
<dbReference type="PANTHER" id="PTHR13887">
    <property type="entry name" value="GLUTATHIONE S-TRANSFERASE KAPPA"/>
    <property type="match status" value="1"/>
</dbReference>
<dbReference type="Gene3D" id="1.25.40.10">
    <property type="entry name" value="Tetratricopeptide repeat domain"/>
    <property type="match status" value="1"/>
</dbReference>
<gene>
    <name evidence="2" type="ORF">AB0I59_26875</name>
</gene>
<accession>A0ABV3GKW5</accession>
<evidence type="ECO:0000259" key="1">
    <source>
        <dbReference type="Pfam" id="PF01323"/>
    </source>
</evidence>
<evidence type="ECO:0000313" key="3">
    <source>
        <dbReference type="Proteomes" id="UP001551675"/>
    </source>
</evidence>
<dbReference type="Gene3D" id="3.40.30.10">
    <property type="entry name" value="Glutaredoxin"/>
    <property type="match status" value="1"/>
</dbReference>
<dbReference type="SUPFAM" id="SSF52833">
    <property type="entry name" value="Thioredoxin-like"/>
    <property type="match status" value="1"/>
</dbReference>
<comment type="caution">
    <text evidence="2">The sequence shown here is derived from an EMBL/GenBank/DDBJ whole genome shotgun (WGS) entry which is preliminary data.</text>
</comment>
<dbReference type="RefSeq" id="WP_358137165.1">
    <property type="nucleotide sequence ID" value="NZ_JBFALK010000015.1"/>
</dbReference>
<dbReference type="InterPro" id="IPR036249">
    <property type="entry name" value="Thioredoxin-like_sf"/>
</dbReference>